<dbReference type="Proteomes" id="UP000198553">
    <property type="component" value="Unassembled WGS sequence"/>
</dbReference>
<sequence>MGGLILVTIQDTELSQGILLAIDRAKQLTQPILVSEVQKVEGINPSNFFAAGRNRFLGERFFWKDPNGTHTLVGMGIAKQIQSNQVVNRFMDVESKWSNIIESAIIIGEQKESGTGPSLFGGFTFDPVKKKTKLWSKFSDSLFHIPSYMLSIVNEQAYLTTNVVCTQHDDHRLVEKVNAERQAVLGAAARKLEFSIASIEHIDEIRPDEWKKSVTELVDSFEGSDLKKVVLARELRLRFNDHVKVERALKHLLAEQPESYVFAFEVNGDCFLGASPERLVKREGEKVFSTCLAGSIARGSTPTEDRLLGESLLKDQKNLVEHEYVVEMIKEAMNETCEYITIPNRPELMKTKYIQHLYTPVIGKCKQTTSLLDIVDRLHPTPALGGLPQEAAVQRIREVEELDRGFYAAPIGWLDYHGNGEFAVAIRSALIQGMEASLFAGCGVVADSDAESEYIETSIKFRPMLTALGGNKR</sequence>
<evidence type="ECO:0000313" key="7">
    <source>
        <dbReference type="EMBL" id="SEM41010.1"/>
    </source>
</evidence>
<dbReference type="Pfam" id="PF00425">
    <property type="entry name" value="Chorismate_bind"/>
    <property type="match status" value="1"/>
</dbReference>
<dbReference type="InterPro" id="IPR019999">
    <property type="entry name" value="Anth_synth_I-like"/>
</dbReference>
<dbReference type="Gene3D" id="3.60.120.10">
    <property type="entry name" value="Anthranilate synthase"/>
    <property type="match status" value="1"/>
</dbReference>
<dbReference type="InterPro" id="IPR005801">
    <property type="entry name" value="ADC_synthase"/>
</dbReference>
<dbReference type="GO" id="GO:0009697">
    <property type="term" value="P:salicylic acid biosynthetic process"/>
    <property type="evidence" value="ECO:0007669"/>
    <property type="project" value="TreeGrafter"/>
</dbReference>
<feature type="domain" description="Chorismate-utilising enzyme C-terminal" evidence="6">
    <location>
        <begin position="208"/>
        <end position="460"/>
    </location>
</feature>
<evidence type="ECO:0000256" key="3">
    <source>
        <dbReference type="ARBA" id="ARBA00012824"/>
    </source>
</evidence>
<dbReference type="InterPro" id="IPR004561">
    <property type="entry name" value="IsoChor_synthase"/>
</dbReference>
<protein>
    <recommendedName>
        <fullName evidence="3">isochorismate synthase</fullName>
        <ecNumber evidence="3">5.4.4.2</ecNumber>
    </recommendedName>
    <alternativeName>
        <fullName evidence="5">Isochorismate mutase</fullName>
    </alternativeName>
</protein>
<comment type="catalytic activity">
    <reaction evidence="1">
        <text>chorismate = isochorismate</text>
        <dbReference type="Rhea" id="RHEA:18985"/>
        <dbReference type="ChEBI" id="CHEBI:29748"/>
        <dbReference type="ChEBI" id="CHEBI:29780"/>
        <dbReference type="EC" id="5.4.4.2"/>
    </reaction>
</comment>
<evidence type="ECO:0000313" key="8">
    <source>
        <dbReference type="Proteomes" id="UP000198553"/>
    </source>
</evidence>
<gene>
    <name evidence="7" type="ORF">SAMN05192533_102517</name>
</gene>
<name>A0A1H7Y4E9_9BACI</name>
<proteinExistence type="inferred from homology"/>
<evidence type="ECO:0000259" key="6">
    <source>
        <dbReference type="Pfam" id="PF00425"/>
    </source>
</evidence>
<evidence type="ECO:0000256" key="5">
    <source>
        <dbReference type="ARBA" id="ARBA00041564"/>
    </source>
</evidence>
<dbReference type="PANTHER" id="PTHR42839:SF1">
    <property type="entry name" value="ISOCHORISMATE SYNTHASE MENF"/>
    <property type="match status" value="1"/>
</dbReference>
<keyword evidence="4" id="KW-0413">Isomerase</keyword>
<dbReference type="AlphaFoldDB" id="A0A1H7Y4E9"/>
<keyword evidence="8" id="KW-1185">Reference proteome</keyword>
<dbReference type="EC" id="5.4.4.2" evidence="3"/>
<evidence type="ECO:0000256" key="2">
    <source>
        <dbReference type="ARBA" id="ARBA00005297"/>
    </source>
</evidence>
<evidence type="ECO:0000256" key="1">
    <source>
        <dbReference type="ARBA" id="ARBA00000799"/>
    </source>
</evidence>
<dbReference type="NCBIfam" id="TIGR00543">
    <property type="entry name" value="isochor_syn"/>
    <property type="match status" value="1"/>
</dbReference>
<dbReference type="SUPFAM" id="SSF56322">
    <property type="entry name" value="ADC synthase"/>
    <property type="match status" value="1"/>
</dbReference>
<dbReference type="PRINTS" id="PR00095">
    <property type="entry name" value="ANTSNTHASEI"/>
</dbReference>
<dbReference type="PANTHER" id="PTHR42839">
    <property type="entry name" value="ISOCHORISMATE SYNTHASE ENTC"/>
    <property type="match status" value="1"/>
</dbReference>
<comment type="similarity">
    <text evidence="2">Belongs to the isochorismate synthase family.</text>
</comment>
<dbReference type="EMBL" id="FOBW01000002">
    <property type="protein sequence ID" value="SEM41010.1"/>
    <property type="molecule type" value="Genomic_DNA"/>
</dbReference>
<accession>A0A1H7Y4E9</accession>
<organism evidence="7 8">
    <name type="scientific">Mesobacillus persicus</name>
    <dbReference type="NCBI Taxonomy" id="930146"/>
    <lineage>
        <taxon>Bacteria</taxon>
        <taxon>Bacillati</taxon>
        <taxon>Bacillota</taxon>
        <taxon>Bacilli</taxon>
        <taxon>Bacillales</taxon>
        <taxon>Bacillaceae</taxon>
        <taxon>Mesobacillus</taxon>
    </lineage>
</organism>
<dbReference type="STRING" id="930146.SAMN05192533_102517"/>
<dbReference type="InterPro" id="IPR015890">
    <property type="entry name" value="Chorismate_C"/>
</dbReference>
<dbReference type="GO" id="GO:0008909">
    <property type="term" value="F:isochorismate synthase activity"/>
    <property type="evidence" value="ECO:0007669"/>
    <property type="project" value="UniProtKB-EC"/>
</dbReference>
<reference evidence="8" key="1">
    <citation type="submission" date="2016-10" db="EMBL/GenBank/DDBJ databases">
        <authorList>
            <person name="Varghese N."/>
            <person name="Submissions S."/>
        </authorList>
    </citation>
    <scope>NUCLEOTIDE SEQUENCE [LARGE SCALE GENOMIC DNA]</scope>
    <source>
        <strain evidence="8">B48,IBRC-M 10115,DSM 25386,CECT 8001</strain>
    </source>
</reference>
<evidence type="ECO:0000256" key="4">
    <source>
        <dbReference type="ARBA" id="ARBA00023235"/>
    </source>
</evidence>